<dbReference type="RefSeq" id="WP_191317431.1">
    <property type="nucleotide sequence ID" value="NZ_BNCG01000001.1"/>
</dbReference>
<organism evidence="2 3">
    <name type="scientific">Camelimonas fluminis</name>
    <dbReference type="NCBI Taxonomy" id="1576911"/>
    <lineage>
        <taxon>Bacteria</taxon>
        <taxon>Pseudomonadati</taxon>
        <taxon>Pseudomonadota</taxon>
        <taxon>Alphaproteobacteria</taxon>
        <taxon>Hyphomicrobiales</taxon>
        <taxon>Chelatococcaceae</taxon>
        <taxon>Camelimonas</taxon>
    </lineage>
</organism>
<feature type="transmembrane region" description="Helical" evidence="1">
    <location>
        <begin position="209"/>
        <end position="231"/>
    </location>
</feature>
<dbReference type="Pfam" id="PF07077">
    <property type="entry name" value="DUF1345"/>
    <property type="match status" value="1"/>
</dbReference>
<evidence type="ECO:0000313" key="2">
    <source>
        <dbReference type="EMBL" id="MFC3636501.1"/>
    </source>
</evidence>
<dbReference type="EMBL" id="JBHRYC010000023">
    <property type="protein sequence ID" value="MFC3636501.1"/>
    <property type="molecule type" value="Genomic_DNA"/>
</dbReference>
<evidence type="ECO:0000256" key="1">
    <source>
        <dbReference type="SAM" id="Phobius"/>
    </source>
</evidence>
<sequence>MTDGGHRHHHGLAQRMVRIVRGRARTFFAFLMMAATWPATGWAPWGDALSAPARLLVSWNVGAVLWLVLAVVMMMRSDAARMRRRAAEQDDGAAIILLVSCIAASACLVAIASVLGNAPHLPAAPRSWHIGLGVLTIFSAWTFMHVAFTLHYAHAWYEPDGEGLLFPDHEKSPDYFDFAYFALTIGVACQTSDVCVAGRRMRRLVTGHSVLAFFFNTAVLALGVNVAASVVGGG</sequence>
<reference evidence="3" key="1">
    <citation type="journal article" date="2019" name="Int. J. Syst. Evol. Microbiol.">
        <title>The Global Catalogue of Microorganisms (GCM) 10K type strain sequencing project: providing services to taxonomists for standard genome sequencing and annotation.</title>
        <authorList>
            <consortium name="The Broad Institute Genomics Platform"/>
            <consortium name="The Broad Institute Genome Sequencing Center for Infectious Disease"/>
            <person name="Wu L."/>
            <person name="Ma J."/>
        </authorList>
    </citation>
    <scope>NUCLEOTIDE SEQUENCE [LARGE SCALE GENOMIC DNA]</scope>
    <source>
        <strain evidence="3">KCTC 42282</strain>
    </source>
</reference>
<gene>
    <name evidence="2" type="ORF">ACFONL_03750</name>
</gene>
<feature type="transmembrane region" description="Helical" evidence="1">
    <location>
        <begin position="26"/>
        <end position="45"/>
    </location>
</feature>
<evidence type="ECO:0000313" key="3">
    <source>
        <dbReference type="Proteomes" id="UP001595704"/>
    </source>
</evidence>
<proteinExistence type="predicted"/>
<dbReference type="InterPro" id="IPR009781">
    <property type="entry name" value="DUF1345"/>
</dbReference>
<feature type="transmembrane region" description="Helical" evidence="1">
    <location>
        <begin position="57"/>
        <end position="75"/>
    </location>
</feature>
<name>A0ABV7UDA5_9HYPH</name>
<keyword evidence="1" id="KW-1133">Transmembrane helix</keyword>
<dbReference type="Proteomes" id="UP001595704">
    <property type="component" value="Unassembled WGS sequence"/>
</dbReference>
<accession>A0ABV7UDA5</accession>
<keyword evidence="3" id="KW-1185">Reference proteome</keyword>
<keyword evidence="1" id="KW-0812">Transmembrane</keyword>
<feature type="transmembrane region" description="Helical" evidence="1">
    <location>
        <begin position="95"/>
        <end position="116"/>
    </location>
</feature>
<feature type="transmembrane region" description="Helical" evidence="1">
    <location>
        <begin position="128"/>
        <end position="148"/>
    </location>
</feature>
<comment type="caution">
    <text evidence="2">The sequence shown here is derived from an EMBL/GenBank/DDBJ whole genome shotgun (WGS) entry which is preliminary data.</text>
</comment>
<keyword evidence="1" id="KW-0472">Membrane</keyword>
<protein>
    <submittedName>
        <fullName evidence="2">DUF1345 domain-containing protein</fullName>
    </submittedName>
</protein>